<dbReference type="PANTHER" id="PTHR43814:SF1">
    <property type="entry name" value="ARGININOSUCCINATE LYASE"/>
    <property type="match status" value="1"/>
</dbReference>
<name>A0A2D6YNL5_9DELT</name>
<organism evidence="1 2">
    <name type="scientific">SAR324 cluster bacterium</name>
    <dbReference type="NCBI Taxonomy" id="2024889"/>
    <lineage>
        <taxon>Bacteria</taxon>
        <taxon>Deltaproteobacteria</taxon>
        <taxon>SAR324 cluster</taxon>
    </lineage>
</organism>
<reference evidence="2" key="1">
    <citation type="submission" date="2017-09" db="EMBL/GenBank/DDBJ databases">
        <title>The Reconstruction of 2,631 Draft Metagenome-Assembled Genomes from the Global Oceans.</title>
        <authorList>
            <person name="Tully B.J."/>
            <person name="Graham E.D."/>
            <person name="Heidelberg J.F."/>
        </authorList>
    </citation>
    <scope>NUCLEOTIDE SEQUENCE [LARGE SCALE GENOMIC DNA]</scope>
</reference>
<dbReference type="GO" id="GO:0005829">
    <property type="term" value="C:cytosol"/>
    <property type="evidence" value="ECO:0007669"/>
    <property type="project" value="TreeGrafter"/>
</dbReference>
<dbReference type="Gene3D" id="1.10.275.10">
    <property type="entry name" value="Fumarase/aspartase (N-terminal domain)"/>
    <property type="match status" value="1"/>
</dbReference>
<dbReference type="SUPFAM" id="SSF48557">
    <property type="entry name" value="L-aspartase-like"/>
    <property type="match status" value="1"/>
</dbReference>
<dbReference type="InterPro" id="IPR024083">
    <property type="entry name" value="Fumarase/histidase_N"/>
</dbReference>
<dbReference type="EMBL" id="NZEX01000181">
    <property type="protein sequence ID" value="MAH64695.1"/>
    <property type="molecule type" value="Genomic_DNA"/>
</dbReference>
<evidence type="ECO:0000313" key="1">
    <source>
        <dbReference type="EMBL" id="MAH64695.1"/>
    </source>
</evidence>
<evidence type="ECO:0000313" key="2">
    <source>
        <dbReference type="Proteomes" id="UP000226525"/>
    </source>
</evidence>
<dbReference type="InterPro" id="IPR008948">
    <property type="entry name" value="L-Aspartase-like"/>
</dbReference>
<gene>
    <name evidence="1" type="ORF">CMN54_14890</name>
</gene>
<dbReference type="Proteomes" id="UP000226525">
    <property type="component" value="Unassembled WGS sequence"/>
</dbReference>
<dbReference type="GO" id="GO:0042450">
    <property type="term" value="P:L-arginine biosynthetic process via ornithine"/>
    <property type="evidence" value="ECO:0007669"/>
    <property type="project" value="InterPro"/>
</dbReference>
<accession>A0A2D6YNL5</accession>
<feature type="non-terminal residue" evidence="1">
    <location>
        <position position="109"/>
    </location>
</feature>
<dbReference type="InterPro" id="IPR009049">
    <property type="entry name" value="Argininosuccinate_lyase"/>
</dbReference>
<dbReference type="PANTHER" id="PTHR43814">
    <property type="entry name" value="ARGININOSUCCINATE LYASE"/>
    <property type="match status" value="1"/>
</dbReference>
<comment type="caution">
    <text evidence="1">The sequence shown here is derived from an EMBL/GenBank/DDBJ whole genome shotgun (WGS) entry which is preliminary data.</text>
</comment>
<keyword evidence="1" id="KW-0456">Lyase</keyword>
<protein>
    <submittedName>
        <fullName evidence="1">Argininosuccinate lyase</fullName>
    </submittedName>
</protein>
<proteinExistence type="predicted"/>
<dbReference type="AlphaFoldDB" id="A0A2D6YNL5"/>
<dbReference type="GO" id="GO:0004056">
    <property type="term" value="F:argininosuccinate lyase activity"/>
    <property type="evidence" value="ECO:0007669"/>
    <property type="project" value="InterPro"/>
</dbReference>
<sequence>MKTDQNQVWGSNLQSSPAEENVLFCAGRDVQPLPMADLALLPYDLWTNRAHAIMWFEEGIIPKDILTKILGGLNQLEEQFLKGNFELDPKLEDVHINVEAFLTRQQGLK</sequence>